<name>A0A6L7GXP4_9ACTN</name>
<dbReference type="EMBL" id="WMBR01000012">
    <property type="protein sequence ID" value="MXP24392.1"/>
    <property type="molecule type" value="Genomic_DNA"/>
</dbReference>
<protein>
    <submittedName>
        <fullName evidence="2">Uncharacterized protein</fullName>
    </submittedName>
</protein>
<dbReference type="AlphaFoldDB" id="A0A6L7GXP4"/>
<reference evidence="2 3" key="1">
    <citation type="submission" date="2019-11" db="EMBL/GenBank/DDBJ databases">
        <title>Gordonia sp. nov., a novel actinobacterium isolated from mangrove soil in Hainan.</title>
        <authorList>
            <person name="Huang X."/>
            <person name="Xie Y."/>
            <person name="Chu X."/>
            <person name="Xiao K."/>
        </authorList>
    </citation>
    <scope>NUCLEOTIDE SEQUENCE [LARGE SCALE GENOMIC DNA]</scope>
    <source>
        <strain evidence="2 3">HNM0687</strain>
    </source>
</reference>
<feature type="coiled-coil region" evidence="1">
    <location>
        <begin position="1"/>
        <end position="53"/>
    </location>
</feature>
<proteinExistence type="predicted"/>
<comment type="caution">
    <text evidence="2">The sequence shown here is derived from an EMBL/GenBank/DDBJ whole genome shotgun (WGS) entry which is preliminary data.</text>
</comment>
<accession>A0A6L7GXP4</accession>
<evidence type="ECO:0000313" key="2">
    <source>
        <dbReference type="EMBL" id="MXP24392.1"/>
    </source>
</evidence>
<dbReference type="RefSeq" id="WP_160904590.1">
    <property type="nucleotide sequence ID" value="NZ_CP102850.1"/>
</dbReference>
<sequence length="109" mass="11860">MSKKRDATRRLEADVARLQSEFTRVDTDLRTRIARLEKTADEVRALVHTATEASSVADDQLVVAPTLHTPPTPTAVQRPMPAPVASPAKKAIANWPTISRTYLAPTASS</sequence>
<evidence type="ECO:0000256" key="1">
    <source>
        <dbReference type="SAM" id="Coils"/>
    </source>
</evidence>
<dbReference type="Proteomes" id="UP000475545">
    <property type="component" value="Unassembled WGS sequence"/>
</dbReference>
<evidence type="ECO:0000313" key="3">
    <source>
        <dbReference type="Proteomes" id="UP000475545"/>
    </source>
</evidence>
<keyword evidence="1" id="KW-0175">Coiled coil</keyword>
<organism evidence="2 3">
    <name type="scientific">Gordonia mangrovi</name>
    <dbReference type="NCBI Taxonomy" id="2665643"/>
    <lineage>
        <taxon>Bacteria</taxon>
        <taxon>Bacillati</taxon>
        <taxon>Actinomycetota</taxon>
        <taxon>Actinomycetes</taxon>
        <taxon>Mycobacteriales</taxon>
        <taxon>Gordoniaceae</taxon>
        <taxon>Gordonia</taxon>
    </lineage>
</organism>
<gene>
    <name evidence="2" type="ORF">GIY30_24020</name>
</gene>
<keyword evidence="3" id="KW-1185">Reference proteome</keyword>